<proteinExistence type="predicted"/>
<organism evidence="1 2">
    <name type="scientific">Dryococelus australis</name>
    <dbReference type="NCBI Taxonomy" id="614101"/>
    <lineage>
        <taxon>Eukaryota</taxon>
        <taxon>Metazoa</taxon>
        <taxon>Ecdysozoa</taxon>
        <taxon>Arthropoda</taxon>
        <taxon>Hexapoda</taxon>
        <taxon>Insecta</taxon>
        <taxon>Pterygota</taxon>
        <taxon>Neoptera</taxon>
        <taxon>Polyneoptera</taxon>
        <taxon>Phasmatodea</taxon>
        <taxon>Verophasmatodea</taxon>
        <taxon>Anareolatae</taxon>
        <taxon>Phasmatidae</taxon>
        <taxon>Eurycanthinae</taxon>
        <taxon>Dryococelus</taxon>
    </lineage>
</organism>
<protein>
    <recommendedName>
        <fullName evidence="3">Helitron helicase-like domain-containing protein</fullName>
    </recommendedName>
</protein>
<comment type="caution">
    <text evidence="1">The sequence shown here is derived from an EMBL/GenBank/DDBJ whole genome shotgun (WGS) entry which is preliminary data.</text>
</comment>
<dbReference type="EMBL" id="JARBHB010000015">
    <property type="protein sequence ID" value="KAJ8867887.1"/>
    <property type="molecule type" value="Genomic_DNA"/>
</dbReference>
<evidence type="ECO:0000313" key="2">
    <source>
        <dbReference type="Proteomes" id="UP001159363"/>
    </source>
</evidence>
<reference evidence="1 2" key="1">
    <citation type="submission" date="2023-02" db="EMBL/GenBank/DDBJ databases">
        <title>LHISI_Scaffold_Assembly.</title>
        <authorList>
            <person name="Stuart O.P."/>
            <person name="Cleave R."/>
            <person name="Magrath M.J.L."/>
            <person name="Mikheyev A.S."/>
        </authorList>
    </citation>
    <scope>NUCLEOTIDE SEQUENCE [LARGE SCALE GENOMIC DNA]</scope>
    <source>
        <strain evidence="1">Daus_M_001</strain>
        <tissue evidence="1">Leg muscle</tissue>
    </source>
</reference>
<evidence type="ECO:0008006" key="3">
    <source>
        <dbReference type="Google" id="ProtNLM"/>
    </source>
</evidence>
<dbReference type="Proteomes" id="UP001159363">
    <property type="component" value="Chromosome 14"/>
</dbReference>
<evidence type="ECO:0000313" key="1">
    <source>
        <dbReference type="EMBL" id="KAJ8867887.1"/>
    </source>
</evidence>
<gene>
    <name evidence="1" type="ORF">PR048_031692</name>
</gene>
<keyword evidence="2" id="KW-1185">Reference proteome</keyword>
<name>A0ABQ9G702_9NEOP</name>
<accession>A0ABQ9G702</accession>
<sequence length="779" mass="87086">MHLLVIVTDETASKSAHFAVNGRYNFLECTSFAGVDGESNAAPPCPIRVQWGTDLKTQQAEQWCPHFASILGDAALITSLHSVAFLVNTERIRVIVRVSPIARKQHDRRHHSQLSIFRVEATDLELQARRNYSGTGIFKAPTSQELFRAAKAREFETGTHSRRLFAPSVSLREEGRKVRANWRTWNIQQGDEREDGTLPTRTYDQRADRRGLSVLRQKTERELSFSFVIISIKDDEKSLTGDHVKNQRTCVSEHKLALVDEALKHMLKGWTVSAWLNVIPKAAVCIGVKDGTWTSFLATLGETKAMQMHYGSAGAADVTLPLTVSNPIHGTLYRMSLTWTSFLATLGETKAMQMHYGSAGAASRNPSTHSVQPNTWDSVQDAMQMHYGSAGAASRNPSTHSVQPNTRDSVQDVAYLDVFSSYTRGNAGNANALRQCWSCRRNPSTHSVQPNTWDSVQDVAYLDVFSSYTRGNEGNANALRQCWSCKPQRLARSLSHQGDQGSIPGGVAPGFSQVGIVPDDATGRRVSPGLSRVPRPLRSAAAPYSHRLALIGSQDLDFKRRAELSVSRTIHRLLLTCVYSEDNAAASPRSRREGAIRATLTRKPSASSLLRANQDVHAHRITSNYDAFGGQVVDYWWRVEFQCRASPHLHTVAWVKDHPNIETQEGIQMIDHACVCEIPFEYSDLRELVLKCQIHRHAHTCKMNNEYSACRFNIPRKECTVTRLIASDTDDGRAGKRWRDKDHTATRGKRAIAAKRKALSWRAVLSSHCVCIRTFQYFQ</sequence>